<dbReference type="Proteomes" id="UP001269144">
    <property type="component" value="Unassembled WGS sequence"/>
</dbReference>
<proteinExistence type="predicted"/>
<keyword evidence="2" id="KW-1185">Reference proteome</keyword>
<dbReference type="EMBL" id="JAVQLW010000002">
    <property type="protein sequence ID" value="MDS9468896.1"/>
    <property type="molecule type" value="Genomic_DNA"/>
</dbReference>
<comment type="caution">
    <text evidence="1">The sequence shown here is derived from an EMBL/GenBank/DDBJ whole genome shotgun (WGS) entry which is preliminary data.</text>
</comment>
<reference evidence="2" key="1">
    <citation type="submission" date="2023-07" db="EMBL/GenBank/DDBJ databases">
        <title>Paracoccus sp. MBLB3053 whole genome sequence.</title>
        <authorList>
            <person name="Hwang C.Y."/>
            <person name="Cho E.-S."/>
            <person name="Seo M.-J."/>
        </authorList>
    </citation>
    <scope>NUCLEOTIDE SEQUENCE [LARGE SCALE GENOMIC DNA]</scope>
    <source>
        <strain evidence="2">MBLB3053</strain>
    </source>
</reference>
<organism evidence="1 2">
    <name type="scientific">Paracoccus aurantius</name>
    <dbReference type="NCBI Taxonomy" id="3073814"/>
    <lineage>
        <taxon>Bacteria</taxon>
        <taxon>Pseudomonadati</taxon>
        <taxon>Pseudomonadota</taxon>
        <taxon>Alphaproteobacteria</taxon>
        <taxon>Rhodobacterales</taxon>
        <taxon>Paracoccaceae</taxon>
        <taxon>Paracoccus</taxon>
    </lineage>
</organism>
<protein>
    <submittedName>
        <fullName evidence="1">Uncharacterized protein</fullName>
    </submittedName>
</protein>
<evidence type="ECO:0000313" key="1">
    <source>
        <dbReference type="EMBL" id="MDS9468896.1"/>
    </source>
</evidence>
<dbReference type="RefSeq" id="WP_311161347.1">
    <property type="nucleotide sequence ID" value="NZ_JAVQLW010000002.1"/>
</dbReference>
<gene>
    <name evidence="1" type="ORF">RGQ15_15120</name>
</gene>
<sequence>MMKATLILSGIQPVAGSVTLTPTGFVFAVERMILPRGEMPRDLVATLHLAQGEAHQVHIENVNVSRIENELDEWCYRGRIMLRAENAPEP</sequence>
<evidence type="ECO:0000313" key="2">
    <source>
        <dbReference type="Proteomes" id="UP001269144"/>
    </source>
</evidence>
<accession>A0ABU2HV30</accession>
<name>A0ABU2HV30_9RHOB</name>